<dbReference type="InterPro" id="IPR005467">
    <property type="entry name" value="His_kinase_dom"/>
</dbReference>
<dbReference type="Gene3D" id="1.10.287.130">
    <property type="match status" value="1"/>
</dbReference>
<dbReference type="PANTHER" id="PTHR43711">
    <property type="entry name" value="TWO-COMPONENT HISTIDINE KINASE"/>
    <property type="match status" value="1"/>
</dbReference>
<feature type="domain" description="Histidine kinase" evidence="7">
    <location>
        <begin position="157"/>
        <end position="370"/>
    </location>
</feature>
<evidence type="ECO:0000256" key="6">
    <source>
        <dbReference type="ARBA" id="ARBA00023012"/>
    </source>
</evidence>
<keyword evidence="6" id="KW-0902">Two-component regulatory system</keyword>
<evidence type="ECO:0000313" key="9">
    <source>
        <dbReference type="Proteomes" id="UP000094487"/>
    </source>
</evidence>
<dbReference type="InterPro" id="IPR036890">
    <property type="entry name" value="HATPase_C_sf"/>
</dbReference>
<gene>
    <name evidence="8" type="ORF">BFL28_13335</name>
</gene>
<evidence type="ECO:0000256" key="2">
    <source>
        <dbReference type="ARBA" id="ARBA00012438"/>
    </source>
</evidence>
<comment type="caution">
    <text evidence="8">The sequence shown here is derived from an EMBL/GenBank/DDBJ whole genome shotgun (WGS) entry which is preliminary data.</text>
</comment>
<dbReference type="SUPFAM" id="SSF55785">
    <property type="entry name" value="PYP-like sensor domain (PAS domain)"/>
    <property type="match status" value="1"/>
</dbReference>
<dbReference type="SMART" id="SM00387">
    <property type="entry name" value="HATPase_c"/>
    <property type="match status" value="1"/>
</dbReference>
<dbReference type="InterPro" id="IPR000014">
    <property type="entry name" value="PAS"/>
</dbReference>
<name>A0A1E3M096_9SPHN</name>
<dbReference type="STRING" id="1888892.BFL28_13335"/>
<organism evidence="8 9">
    <name type="scientific">Sphingomonas turrisvirgatae</name>
    <dbReference type="NCBI Taxonomy" id="1888892"/>
    <lineage>
        <taxon>Bacteria</taxon>
        <taxon>Pseudomonadati</taxon>
        <taxon>Pseudomonadota</taxon>
        <taxon>Alphaproteobacteria</taxon>
        <taxon>Sphingomonadales</taxon>
        <taxon>Sphingomonadaceae</taxon>
        <taxon>Sphingomonas</taxon>
    </lineage>
</organism>
<evidence type="ECO:0000256" key="3">
    <source>
        <dbReference type="ARBA" id="ARBA00022553"/>
    </source>
</evidence>
<evidence type="ECO:0000256" key="4">
    <source>
        <dbReference type="ARBA" id="ARBA00022679"/>
    </source>
</evidence>
<dbReference type="InterPro" id="IPR003594">
    <property type="entry name" value="HATPase_dom"/>
</dbReference>
<dbReference type="EC" id="2.7.13.3" evidence="2"/>
<dbReference type="CDD" id="cd00075">
    <property type="entry name" value="HATPase"/>
    <property type="match status" value="1"/>
</dbReference>
<dbReference type="SUPFAM" id="SSF55874">
    <property type="entry name" value="ATPase domain of HSP90 chaperone/DNA topoisomerase II/histidine kinase"/>
    <property type="match status" value="1"/>
</dbReference>
<evidence type="ECO:0000256" key="5">
    <source>
        <dbReference type="ARBA" id="ARBA00022777"/>
    </source>
</evidence>
<evidence type="ECO:0000313" key="8">
    <source>
        <dbReference type="EMBL" id="ODP38775.1"/>
    </source>
</evidence>
<dbReference type="Pfam" id="PF00512">
    <property type="entry name" value="HisKA"/>
    <property type="match status" value="1"/>
</dbReference>
<dbReference type="SUPFAM" id="SSF47384">
    <property type="entry name" value="Homodimeric domain of signal transducing histidine kinase"/>
    <property type="match status" value="1"/>
</dbReference>
<dbReference type="InterPro" id="IPR035965">
    <property type="entry name" value="PAS-like_dom_sf"/>
</dbReference>
<evidence type="ECO:0000256" key="1">
    <source>
        <dbReference type="ARBA" id="ARBA00000085"/>
    </source>
</evidence>
<dbReference type="InterPro" id="IPR003661">
    <property type="entry name" value="HisK_dim/P_dom"/>
</dbReference>
<dbReference type="OrthoDB" id="9795133at2"/>
<accession>A0A1E3M096</accession>
<dbReference type="EMBL" id="MDDS01000012">
    <property type="protein sequence ID" value="ODP38775.1"/>
    <property type="molecule type" value="Genomic_DNA"/>
</dbReference>
<dbReference type="CDD" id="cd00082">
    <property type="entry name" value="HisKA"/>
    <property type="match status" value="1"/>
</dbReference>
<dbReference type="AlphaFoldDB" id="A0A1E3M096"/>
<dbReference type="PANTHER" id="PTHR43711:SF1">
    <property type="entry name" value="HISTIDINE KINASE 1"/>
    <property type="match status" value="1"/>
</dbReference>
<dbReference type="InterPro" id="IPR004358">
    <property type="entry name" value="Sig_transdc_His_kin-like_C"/>
</dbReference>
<dbReference type="Pfam" id="PF02518">
    <property type="entry name" value="HATPase_c"/>
    <property type="match status" value="1"/>
</dbReference>
<dbReference type="Gene3D" id="3.30.450.20">
    <property type="entry name" value="PAS domain"/>
    <property type="match status" value="1"/>
</dbReference>
<dbReference type="PRINTS" id="PR00344">
    <property type="entry name" value="BCTRLSENSOR"/>
</dbReference>
<dbReference type="RefSeq" id="WP_069319514.1">
    <property type="nucleotide sequence ID" value="NZ_MDDS01000012.1"/>
</dbReference>
<keyword evidence="5 8" id="KW-0418">Kinase</keyword>
<dbReference type="InterPro" id="IPR050736">
    <property type="entry name" value="Sensor_HK_Regulatory"/>
</dbReference>
<proteinExistence type="predicted"/>
<dbReference type="SMART" id="SM00091">
    <property type="entry name" value="PAS"/>
    <property type="match status" value="1"/>
</dbReference>
<dbReference type="PROSITE" id="PS50109">
    <property type="entry name" value="HIS_KIN"/>
    <property type="match status" value="1"/>
</dbReference>
<dbReference type="Gene3D" id="3.30.565.10">
    <property type="entry name" value="Histidine kinase-like ATPase, C-terminal domain"/>
    <property type="match status" value="1"/>
</dbReference>
<comment type="catalytic activity">
    <reaction evidence="1">
        <text>ATP + protein L-histidine = ADP + protein N-phospho-L-histidine.</text>
        <dbReference type="EC" id="2.7.13.3"/>
    </reaction>
</comment>
<reference evidence="8 9" key="1">
    <citation type="submission" date="2016-08" db="EMBL/GenBank/DDBJ databases">
        <title>Draft genome of the agarase producing Sphingomonas sp. MCT13.</title>
        <authorList>
            <person name="D'Andrea M.M."/>
            <person name="Rossolini G.M."/>
            <person name="Thaller M.C."/>
        </authorList>
    </citation>
    <scope>NUCLEOTIDE SEQUENCE [LARGE SCALE GENOMIC DNA]</scope>
    <source>
        <strain evidence="8 9">MCT13</strain>
    </source>
</reference>
<dbReference type="Proteomes" id="UP000094487">
    <property type="component" value="Unassembled WGS sequence"/>
</dbReference>
<keyword evidence="4" id="KW-0808">Transferase</keyword>
<sequence length="385" mass="41300">MSEAAPTEDLQDLYENAPCGYLSLSPAGRIVKLNTTLAVWLDTSAHALVGQSVHALLSFGGRIAFETHLAPTLRLQGTVNELALDLVGANGGKVPVIVNAAEKRGPDDAHLFTRMTIFKAVDRRAYERELVEARDRAQATANAEHDISMLREQFIAVLGHDLRNPLAALAAGLSMLRSKETFSDRGQIIAKEMGASISRATALIENVLDFARGRLGEGLTLVRDADEPLAPVLEQVVNEIRAVVPDRQIITRFALDRPVNCDRGRMAQLASNLISNAVTHGAAGMPIDVEAECCDGQLTLSVTNGGVAIPLDAQARLFQPFFRGAVRRSQQGLGLGLFIVNEIAKAHGGEMKVSSTDEATRFTFTMPLSGSAQRDPEASEPFAAG</sequence>
<evidence type="ECO:0000259" key="7">
    <source>
        <dbReference type="PROSITE" id="PS50109"/>
    </source>
</evidence>
<keyword evidence="9" id="KW-1185">Reference proteome</keyword>
<dbReference type="GO" id="GO:0000155">
    <property type="term" value="F:phosphorelay sensor kinase activity"/>
    <property type="evidence" value="ECO:0007669"/>
    <property type="project" value="InterPro"/>
</dbReference>
<dbReference type="SMART" id="SM00388">
    <property type="entry name" value="HisKA"/>
    <property type="match status" value="1"/>
</dbReference>
<keyword evidence="3" id="KW-0597">Phosphoprotein</keyword>
<dbReference type="InterPro" id="IPR036097">
    <property type="entry name" value="HisK_dim/P_sf"/>
</dbReference>
<protein>
    <recommendedName>
        <fullName evidence="2">histidine kinase</fullName>
        <ecNumber evidence="2">2.7.13.3</ecNumber>
    </recommendedName>
</protein>